<evidence type="ECO:0000256" key="15">
    <source>
        <dbReference type="PIRSR" id="PIRSR038455-1"/>
    </source>
</evidence>
<feature type="chain" id="PRO_5031137979" description="SoxAX cytochrome complex subunit A" evidence="18">
    <location>
        <begin position="24"/>
        <end position="279"/>
    </location>
</feature>
<feature type="signal peptide" evidence="18">
    <location>
        <begin position="1"/>
        <end position="23"/>
    </location>
</feature>
<evidence type="ECO:0000256" key="6">
    <source>
        <dbReference type="ARBA" id="ARBA00022723"/>
    </source>
</evidence>
<reference evidence="20" key="1">
    <citation type="journal article" date="2020" name="mSystems">
        <title>Genome- and Community-Level Interaction Insights into Carbon Utilization and Element Cycling Functions of Hydrothermarchaeota in Hydrothermal Sediment.</title>
        <authorList>
            <person name="Zhou Z."/>
            <person name="Liu Y."/>
            <person name="Xu W."/>
            <person name="Pan J."/>
            <person name="Luo Z.H."/>
            <person name="Li M."/>
        </authorList>
    </citation>
    <scope>NUCLEOTIDE SEQUENCE [LARGE SCALE GENOMIC DNA]</scope>
    <source>
        <strain evidence="20">HyVt-493</strain>
    </source>
</reference>
<evidence type="ECO:0000256" key="4">
    <source>
        <dbReference type="ARBA" id="ARBA00022617"/>
    </source>
</evidence>
<organism evidence="20">
    <name type="scientific">Leucothrix mucor</name>
    <dbReference type="NCBI Taxonomy" id="45248"/>
    <lineage>
        <taxon>Bacteria</taxon>
        <taxon>Pseudomonadati</taxon>
        <taxon>Pseudomonadota</taxon>
        <taxon>Gammaproteobacteria</taxon>
        <taxon>Thiotrichales</taxon>
        <taxon>Thiotrichaceae</taxon>
        <taxon>Leucothrix</taxon>
    </lineage>
</organism>
<dbReference type="InterPro" id="IPR036909">
    <property type="entry name" value="Cyt_c-like_dom_sf"/>
</dbReference>
<dbReference type="EMBL" id="DRMS01000450">
    <property type="protein sequence ID" value="HFC93499.1"/>
    <property type="molecule type" value="Genomic_DNA"/>
</dbReference>
<evidence type="ECO:0000256" key="7">
    <source>
        <dbReference type="ARBA" id="ARBA00022729"/>
    </source>
</evidence>
<feature type="binding site" description="axial binding residue" evidence="17">
    <location>
        <position position="240"/>
    </location>
    <ligand>
        <name>heme c</name>
        <dbReference type="ChEBI" id="CHEBI:61717"/>
        <label>2</label>
    </ligand>
    <ligandPart>
        <name>Fe</name>
        <dbReference type="ChEBI" id="CHEBI:18248"/>
    </ligandPart>
</feature>
<gene>
    <name evidence="20" type="primary">soxA</name>
    <name evidence="20" type="ORF">ENJ51_11880</name>
</gene>
<keyword evidence="7 18" id="KW-0732">Signal</keyword>
<keyword evidence="3 14" id="KW-0813">Transport</keyword>
<comment type="subunit">
    <text evidence="2 14">Heterodimer of SoxA and SoxX.</text>
</comment>
<keyword evidence="4 14" id="KW-0349">Heme</keyword>
<dbReference type="NCBIfam" id="TIGR04484">
    <property type="entry name" value="thiosulf_SoxA"/>
    <property type="match status" value="1"/>
</dbReference>
<dbReference type="Gene3D" id="1.10.760.10">
    <property type="entry name" value="Cytochrome c-like domain"/>
    <property type="match status" value="2"/>
</dbReference>
<evidence type="ECO:0000256" key="1">
    <source>
        <dbReference type="ARBA" id="ARBA00004418"/>
    </source>
</evidence>
<evidence type="ECO:0000256" key="5">
    <source>
        <dbReference type="ARBA" id="ARBA00022679"/>
    </source>
</evidence>
<accession>A0A7V2WW41</accession>
<feature type="binding site" description="covalent" evidence="16">
    <location>
        <position position="196"/>
    </location>
    <ligand>
        <name>heme c</name>
        <dbReference type="ChEBI" id="CHEBI:61717"/>
        <label>2</label>
    </ligand>
</feature>
<comment type="caution">
    <text evidence="20">The sequence shown here is derived from an EMBL/GenBank/DDBJ whole genome shotgun (WGS) entry which is preliminary data.</text>
</comment>
<dbReference type="GO" id="GO:0042597">
    <property type="term" value="C:periplasmic space"/>
    <property type="evidence" value="ECO:0007669"/>
    <property type="project" value="UniProtKB-SubCell"/>
</dbReference>
<dbReference type="GO" id="GO:0016740">
    <property type="term" value="F:transferase activity"/>
    <property type="evidence" value="ECO:0007669"/>
    <property type="project" value="UniProtKB-KW"/>
</dbReference>
<evidence type="ECO:0000256" key="12">
    <source>
        <dbReference type="ARBA" id="ARBA00048077"/>
    </source>
</evidence>
<dbReference type="AlphaFoldDB" id="A0A7V2WW41"/>
<evidence type="ECO:0000256" key="10">
    <source>
        <dbReference type="ARBA" id="ARBA00023004"/>
    </source>
</evidence>
<evidence type="ECO:0000259" key="19">
    <source>
        <dbReference type="Pfam" id="PF21342"/>
    </source>
</evidence>
<keyword evidence="5 14" id="KW-0808">Transferase</keyword>
<feature type="binding site" description="covalent" evidence="16">
    <location>
        <position position="193"/>
    </location>
    <ligand>
        <name>heme c</name>
        <dbReference type="ChEBI" id="CHEBI:61717"/>
        <label>2</label>
    </ligand>
</feature>
<evidence type="ECO:0000256" key="2">
    <source>
        <dbReference type="ARBA" id="ARBA00011530"/>
    </source>
</evidence>
<comment type="cofactor">
    <cofactor evidence="16">
        <name>heme</name>
        <dbReference type="ChEBI" id="CHEBI:30413"/>
    </cofactor>
    <text evidence="16">Binds 2 heme groups per subunit.</text>
</comment>
<keyword evidence="9 14" id="KW-0249">Electron transport</keyword>
<keyword evidence="6 14" id="KW-0479">Metal-binding</keyword>
<dbReference type="EC" id="2.8.5.2" evidence="14"/>
<feature type="binding site" description="axial binding residue" evidence="17">
    <location>
        <position position="129"/>
    </location>
    <ligand>
        <name>heme c</name>
        <dbReference type="ChEBI" id="CHEBI:61717"/>
        <label>1</label>
    </ligand>
    <ligandPart>
        <name>Fe</name>
        <dbReference type="ChEBI" id="CHEBI:18248"/>
    </ligandPart>
</feature>
<proteinExistence type="inferred from homology"/>
<dbReference type="SUPFAM" id="SSF46626">
    <property type="entry name" value="Cytochrome c"/>
    <property type="match status" value="2"/>
</dbReference>
<evidence type="ECO:0000313" key="20">
    <source>
        <dbReference type="EMBL" id="HFC93499.1"/>
    </source>
</evidence>
<comment type="similarity">
    <text evidence="11 14">Belongs to the SoxA family.</text>
</comment>
<dbReference type="GO" id="GO:0070069">
    <property type="term" value="C:cytochrome complex"/>
    <property type="evidence" value="ECO:0007669"/>
    <property type="project" value="InterPro"/>
</dbReference>
<dbReference type="PIRSF" id="PIRSF038455">
    <property type="entry name" value="SoxA"/>
    <property type="match status" value="1"/>
</dbReference>
<protein>
    <recommendedName>
        <fullName evidence="14">SoxAX cytochrome complex subunit A</fullName>
        <ecNumber evidence="14">2.8.5.2</ecNumber>
    </recommendedName>
    <alternativeName>
        <fullName evidence="14">Protein SoxA</fullName>
    </alternativeName>
    <alternativeName>
        <fullName evidence="14">Sulfur oxidizing protein A</fullName>
    </alternativeName>
    <alternativeName>
        <fullName evidence="14">Thiosulfate-oxidizing multienzyme system protein SoxA</fullName>
    </alternativeName>
</protein>
<keyword evidence="10 14" id="KW-0408">Iron</keyword>
<dbReference type="InterPro" id="IPR009056">
    <property type="entry name" value="Cyt_c-like_dom"/>
</dbReference>
<dbReference type="GO" id="GO:0020037">
    <property type="term" value="F:heme binding"/>
    <property type="evidence" value="ECO:0007669"/>
    <property type="project" value="InterPro"/>
</dbReference>
<evidence type="ECO:0000256" key="13">
    <source>
        <dbReference type="ARBA" id="ARBA00048423"/>
    </source>
</evidence>
<comment type="subcellular location">
    <subcellularLocation>
        <location evidence="1 14">Periplasm</location>
    </subcellularLocation>
</comment>
<sequence length="279" mass="31543">MKITMTATIAALAFSFMPFTAIQASPADDVKAFQGYFAKKYKDTKFDDYINGVYSIDPASRKQWVEIEEFPPYELVVENGEELWNKPFANGKGYKDCFKGDVTEIRAKYPYYDSKADTIVTLEGDINKCRTDNAEKAYGWKKGKIAAVSAYVAYQGRGKDIAVKLPSSDKELAWYNKGKTFFYAKRGQLNMACADCHVYNSGQFIRADKLGPALGHPSHFPVYRSKWGSMGTLHRRYAGCNKNIRAKPFKAQSDEYKALEYFQTIMSNGLKWNGPGARK</sequence>
<comment type="catalytic activity">
    <reaction evidence="13 14">
        <text>S-sulfanyl-L-cysteinyl-[SoxY protein] + thiosulfate + 2 Fe(III)-[cytochrome c] = S-(2-sulfodisulfanyl)-L-cysteinyl-[SoxY protein] + 2 Fe(II)-[cytochrome c] + 2 H(+)</text>
        <dbReference type="Rhea" id="RHEA:51224"/>
        <dbReference type="Rhea" id="RHEA-COMP:10350"/>
        <dbReference type="Rhea" id="RHEA-COMP:14399"/>
        <dbReference type="Rhea" id="RHEA-COMP:14689"/>
        <dbReference type="Rhea" id="RHEA-COMP:14690"/>
        <dbReference type="ChEBI" id="CHEBI:15378"/>
        <dbReference type="ChEBI" id="CHEBI:29033"/>
        <dbReference type="ChEBI" id="CHEBI:29034"/>
        <dbReference type="ChEBI" id="CHEBI:33542"/>
        <dbReference type="ChEBI" id="CHEBI:61963"/>
        <dbReference type="ChEBI" id="CHEBI:140664"/>
        <dbReference type="EC" id="2.8.5.2"/>
    </reaction>
</comment>
<dbReference type="GO" id="GO:0019417">
    <property type="term" value="P:sulfur oxidation"/>
    <property type="evidence" value="ECO:0007669"/>
    <property type="project" value="InterPro"/>
</dbReference>
<evidence type="ECO:0000256" key="9">
    <source>
        <dbReference type="ARBA" id="ARBA00022982"/>
    </source>
</evidence>
<evidence type="ECO:0000256" key="17">
    <source>
        <dbReference type="PIRSR" id="PIRSR038455-3"/>
    </source>
</evidence>
<evidence type="ECO:0000256" key="11">
    <source>
        <dbReference type="ARBA" id="ARBA00025746"/>
    </source>
</evidence>
<evidence type="ECO:0000256" key="14">
    <source>
        <dbReference type="PIRNR" id="PIRNR038455"/>
    </source>
</evidence>
<dbReference type="InterPro" id="IPR025710">
    <property type="entry name" value="SoxA"/>
</dbReference>
<dbReference type="GO" id="GO:0016669">
    <property type="term" value="F:oxidoreductase activity, acting on a sulfur group of donors, cytochrome as acceptor"/>
    <property type="evidence" value="ECO:0007669"/>
    <property type="project" value="InterPro"/>
</dbReference>
<name>A0A7V2WW41_LEUMU</name>
<dbReference type="GO" id="GO:0046872">
    <property type="term" value="F:metal ion binding"/>
    <property type="evidence" value="ECO:0007669"/>
    <property type="project" value="UniProtKB-KW"/>
</dbReference>
<feature type="binding site" description="axial binding residue" evidence="17">
    <location>
        <position position="197"/>
    </location>
    <ligand>
        <name>heme c</name>
        <dbReference type="ChEBI" id="CHEBI:61717"/>
        <label>2</label>
    </ligand>
    <ligandPart>
        <name>Fe</name>
        <dbReference type="ChEBI" id="CHEBI:18248"/>
    </ligandPart>
</feature>
<keyword evidence="8 14" id="KW-0574">Periplasm</keyword>
<dbReference type="Pfam" id="PF21342">
    <property type="entry name" value="SoxA-TsdA_cyt-c"/>
    <property type="match status" value="1"/>
</dbReference>
<comment type="catalytic activity">
    <reaction evidence="12 14">
        <text>L-cysteinyl-[SoxY protein] + thiosulfate + 2 Fe(III)-[cytochrome c] = S-sulfosulfanyl-L-cysteinyl-[SoxY protein] + 2 Fe(II)-[cytochrome c] + 2 H(+)</text>
        <dbReference type="Rhea" id="RHEA:56720"/>
        <dbReference type="Rhea" id="RHEA-COMP:10350"/>
        <dbReference type="Rhea" id="RHEA-COMP:14328"/>
        <dbReference type="Rhea" id="RHEA-COMP:14399"/>
        <dbReference type="Rhea" id="RHEA-COMP:14691"/>
        <dbReference type="ChEBI" id="CHEBI:15378"/>
        <dbReference type="ChEBI" id="CHEBI:29033"/>
        <dbReference type="ChEBI" id="CHEBI:29034"/>
        <dbReference type="ChEBI" id="CHEBI:29950"/>
        <dbReference type="ChEBI" id="CHEBI:33542"/>
        <dbReference type="ChEBI" id="CHEBI:139321"/>
        <dbReference type="EC" id="2.8.5.2"/>
    </reaction>
</comment>
<feature type="domain" description="Cytochrome c" evidence="19">
    <location>
        <begin position="79"/>
        <end position="160"/>
    </location>
</feature>
<feature type="active site" description="Cysteine persulfide intermediate" evidence="15">
    <location>
        <position position="240"/>
    </location>
</feature>
<evidence type="ECO:0000256" key="3">
    <source>
        <dbReference type="ARBA" id="ARBA00022448"/>
    </source>
</evidence>
<evidence type="ECO:0000256" key="16">
    <source>
        <dbReference type="PIRSR" id="PIRSR038455-2"/>
    </source>
</evidence>
<dbReference type="GO" id="GO:0009055">
    <property type="term" value="F:electron transfer activity"/>
    <property type="evidence" value="ECO:0007669"/>
    <property type="project" value="InterPro"/>
</dbReference>
<evidence type="ECO:0000256" key="8">
    <source>
        <dbReference type="ARBA" id="ARBA00022764"/>
    </source>
</evidence>
<evidence type="ECO:0000256" key="18">
    <source>
        <dbReference type="SAM" id="SignalP"/>
    </source>
</evidence>
<dbReference type="Proteomes" id="UP000885750">
    <property type="component" value="Unassembled WGS sequence"/>
</dbReference>
<feature type="binding site" description="covalent" evidence="16">
    <location>
        <position position="97"/>
    </location>
    <ligand>
        <name>heme c</name>
        <dbReference type="ChEBI" id="CHEBI:61717"/>
        <label>1</label>
    </ligand>
</feature>
<feature type="binding site" evidence="16">
    <location>
        <position position="236"/>
    </location>
    <ligand>
        <name>substrate</name>
    </ligand>
</feature>